<proteinExistence type="predicted"/>
<feature type="compositionally biased region" description="Low complexity" evidence="2">
    <location>
        <begin position="275"/>
        <end position="287"/>
    </location>
</feature>
<feature type="compositionally biased region" description="Basic and acidic residues" evidence="2">
    <location>
        <begin position="228"/>
        <end position="240"/>
    </location>
</feature>
<evidence type="ECO:0000256" key="3">
    <source>
        <dbReference type="SAM" id="Phobius"/>
    </source>
</evidence>
<evidence type="ECO:0000256" key="2">
    <source>
        <dbReference type="SAM" id="MobiDB-lite"/>
    </source>
</evidence>
<reference evidence="4 5" key="1">
    <citation type="submission" date="2021-02" db="EMBL/GenBank/DDBJ databases">
        <title>Streptomyces spirodelae sp. nov., isolated from duckweed.</title>
        <authorList>
            <person name="Saimee Y."/>
            <person name="Duangmal K."/>
        </authorList>
    </citation>
    <scope>NUCLEOTIDE SEQUENCE [LARGE SCALE GENOMIC DNA]</scope>
    <source>
        <strain evidence="4 5">DSM 42105</strain>
    </source>
</reference>
<feature type="transmembrane region" description="Helical" evidence="3">
    <location>
        <begin position="46"/>
        <end position="66"/>
    </location>
</feature>
<protein>
    <recommendedName>
        <fullName evidence="6">Secreted protein</fullName>
    </recommendedName>
</protein>
<dbReference type="Proteomes" id="UP000721954">
    <property type="component" value="Unassembled WGS sequence"/>
</dbReference>
<keyword evidence="3" id="KW-1133">Transmembrane helix</keyword>
<gene>
    <name evidence="4" type="ORF">JW613_30730</name>
</gene>
<evidence type="ECO:0000313" key="5">
    <source>
        <dbReference type="Proteomes" id="UP000721954"/>
    </source>
</evidence>
<keyword evidence="3" id="KW-0812">Transmembrane</keyword>
<sequence length="313" mass="32594">MPRGRHRHSPPLHRRLPPVSVAAAALACAGSAWLIGEPGVADWETVTLRALAAAAAAAAVTGAVLLRRWDRAAGKQVGDLKAQLASSAWRAEEKQAELEGEAEELREARTKLDGKLREKRAELARLRSEHADLLRRYANAETERASALEGRRQLELEAGTTGLAKALTTSATDHRHSSGAPTPLTYRQANEALDALARSAVRQRAEERLRASRAAAVVPPQAQPRTWAEGERPAGQEKADPSGPEAPGSGTTGSGMAGPAAIGPGSTGSGDARSDVSGSGAPGSPDGSDGDDGGTDGGFDFFGRSRRKARSSS</sequence>
<dbReference type="EMBL" id="JAFFZM010000026">
    <property type="protein sequence ID" value="MBO8202626.1"/>
    <property type="molecule type" value="Genomic_DNA"/>
</dbReference>
<keyword evidence="5" id="KW-1185">Reference proteome</keyword>
<accession>A0ABS3Y5N9</accession>
<feature type="region of interest" description="Disordered" evidence="2">
    <location>
        <begin position="210"/>
        <end position="313"/>
    </location>
</feature>
<evidence type="ECO:0000313" key="4">
    <source>
        <dbReference type="EMBL" id="MBO8202626.1"/>
    </source>
</evidence>
<feature type="compositionally biased region" description="Low complexity" evidence="2">
    <location>
        <begin position="212"/>
        <end position="225"/>
    </location>
</feature>
<feature type="compositionally biased region" description="Basic residues" evidence="2">
    <location>
        <begin position="304"/>
        <end position="313"/>
    </location>
</feature>
<dbReference type="GeneID" id="96262992"/>
<dbReference type="RefSeq" id="WP_209214148.1">
    <property type="nucleotide sequence ID" value="NZ_JAFFZM010000026.1"/>
</dbReference>
<evidence type="ECO:0000256" key="1">
    <source>
        <dbReference type="SAM" id="Coils"/>
    </source>
</evidence>
<comment type="caution">
    <text evidence="4">The sequence shown here is derived from an EMBL/GenBank/DDBJ whole genome shotgun (WGS) entry which is preliminary data.</text>
</comment>
<dbReference type="PROSITE" id="PS51257">
    <property type="entry name" value="PROKAR_LIPOPROTEIN"/>
    <property type="match status" value="1"/>
</dbReference>
<evidence type="ECO:0008006" key="6">
    <source>
        <dbReference type="Google" id="ProtNLM"/>
    </source>
</evidence>
<organism evidence="4 5">
    <name type="scientific">Streptomyces smyrnaeus</name>
    <dbReference type="NCBI Taxonomy" id="1387713"/>
    <lineage>
        <taxon>Bacteria</taxon>
        <taxon>Bacillati</taxon>
        <taxon>Actinomycetota</taxon>
        <taxon>Actinomycetes</taxon>
        <taxon>Kitasatosporales</taxon>
        <taxon>Streptomycetaceae</taxon>
        <taxon>Streptomyces</taxon>
    </lineage>
</organism>
<feature type="coiled-coil region" evidence="1">
    <location>
        <begin position="88"/>
        <end position="157"/>
    </location>
</feature>
<keyword evidence="1" id="KW-0175">Coiled coil</keyword>
<keyword evidence="3" id="KW-0472">Membrane</keyword>
<name>A0ABS3Y5N9_9ACTN</name>